<dbReference type="Pfam" id="PF00069">
    <property type="entry name" value="Pkinase"/>
    <property type="match status" value="1"/>
</dbReference>
<dbReference type="InterPro" id="IPR036097">
    <property type="entry name" value="HisK_dim/P_sf"/>
</dbReference>
<dbReference type="Gene3D" id="3.40.50.300">
    <property type="entry name" value="P-loop containing nucleotide triphosphate hydrolases"/>
    <property type="match status" value="1"/>
</dbReference>
<dbReference type="EMBL" id="AP014633">
    <property type="protein sequence ID" value="BAP56672.1"/>
    <property type="molecule type" value="Genomic_DNA"/>
</dbReference>
<dbReference type="CDD" id="cd00082">
    <property type="entry name" value="HisKA"/>
    <property type="match status" value="1"/>
</dbReference>
<gene>
    <name evidence="7" type="ORF">THII_2375</name>
</gene>
<keyword evidence="8" id="KW-1185">Reference proteome</keyword>
<evidence type="ECO:0000259" key="5">
    <source>
        <dbReference type="PROSITE" id="PS50011"/>
    </source>
</evidence>
<dbReference type="SUPFAM" id="SSF55781">
    <property type="entry name" value="GAF domain-like"/>
    <property type="match status" value="1"/>
</dbReference>
<organism evidence="7 8">
    <name type="scientific">Thioploca ingrica</name>
    <dbReference type="NCBI Taxonomy" id="40754"/>
    <lineage>
        <taxon>Bacteria</taxon>
        <taxon>Pseudomonadati</taxon>
        <taxon>Pseudomonadota</taxon>
        <taxon>Gammaproteobacteria</taxon>
        <taxon>Thiotrichales</taxon>
        <taxon>Thiotrichaceae</taxon>
        <taxon>Thioploca</taxon>
    </lineage>
</organism>
<evidence type="ECO:0000259" key="6">
    <source>
        <dbReference type="PROSITE" id="PS50109"/>
    </source>
</evidence>
<evidence type="ECO:0000256" key="2">
    <source>
        <dbReference type="ARBA" id="ARBA00012438"/>
    </source>
</evidence>
<protein>
    <recommendedName>
        <fullName evidence="2">histidine kinase</fullName>
        <ecNumber evidence="2">2.7.13.3</ecNumber>
    </recommendedName>
</protein>
<dbReference type="Gene3D" id="1.10.510.10">
    <property type="entry name" value="Transferase(Phosphotransferase) domain 1"/>
    <property type="match status" value="1"/>
</dbReference>
<dbReference type="Pfam" id="PF00512">
    <property type="entry name" value="HisKA"/>
    <property type="match status" value="1"/>
</dbReference>
<dbReference type="CDD" id="cd14014">
    <property type="entry name" value="STKc_PknB_like"/>
    <property type="match status" value="1"/>
</dbReference>
<dbReference type="HOGENOM" id="CLU_000445_34_2_6"/>
<dbReference type="GO" id="GO:0005524">
    <property type="term" value="F:ATP binding"/>
    <property type="evidence" value="ECO:0007669"/>
    <property type="project" value="InterPro"/>
</dbReference>
<dbReference type="Gene3D" id="3.30.200.20">
    <property type="entry name" value="Phosphorylase Kinase, domain 1"/>
    <property type="match status" value="1"/>
</dbReference>
<dbReference type="KEGG" id="tig:THII_2375"/>
<dbReference type="SMART" id="SM00065">
    <property type="entry name" value="GAF"/>
    <property type="match status" value="1"/>
</dbReference>
<dbReference type="EC" id="2.7.13.3" evidence="2"/>
<dbReference type="SMART" id="SM00220">
    <property type="entry name" value="S_TKc"/>
    <property type="match status" value="1"/>
</dbReference>
<evidence type="ECO:0000313" key="8">
    <source>
        <dbReference type="Proteomes" id="UP000031623"/>
    </source>
</evidence>
<dbReference type="FunFam" id="3.30.565.10:FF:000010">
    <property type="entry name" value="Sensor histidine kinase RcsC"/>
    <property type="match status" value="1"/>
</dbReference>
<dbReference type="InterPro" id="IPR003661">
    <property type="entry name" value="HisK_dim/P_dom"/>
</dbReference>
<dbReference type="SUPFAM" id="SSF52540">
    <property type="entry name" value="P-loop containing nucleoside triphosphate hydrolases"/>
    <property type="match status" value="1"/>
</dbReference>
<evidence type="ECO:0000256" key="1">
    <source>
        <dbReference type="ARBA" id="ARBA00000085"/>
    </source>
</evidence>
<dbReference type="SUPFAM" id="SSF56112">
    <property type="entry name" value="Protein kinase-like (PK-like)"/>
    <property type="match status" value="1"/>
</dbReference>
<dbReference type="InterPro" id="IPR036890">
    <property type="entry name" value="HATPase_C_sf"/>
</dbReference>
<feature type="domain" description="Histidine kinase" evidence="6">
    <location>
        <begin position="1586"/>
        <end position="1822"/>
    </location>
</feature>
<dbReference type="InterPro" id="IPR029016">
    <property type="entry name" value="GAF-like_dom_sf"/>
</dbReference>
<dbReference type="Pfam" id="PF01590">
    <property type="entry name" value="GAF"/>
    <property type="match status" value="1"/>
</dbReference>
<reference evidence="7 8" key="1">
    <citation type="journal article" date="2014" name="ISME J.">
        <title>Ecophysiology of Thioploca ingrica as revealed by the complete genome sequence supplemented with proteomic evidence.</title>
        <authorList>
            <person name="Kojima H."/>
            <person name="Ogura Y."/>
            <person name="Yamamoto N."/>
            <person name="Togashi T."/>
            <person name="Mori H."/>
            <person name="Watanabe T."/>
            <person name="Nemoto F."/>
            <person name="Kurokawa K."/>
            <person name="Hayashi T."/>
            <person name="Fukui M."/>
        </authorList>
    </citation>
    <scope>NUCLEOTIDE SEQUENCE [LARGE SCALE GENOMIC DNA]</scope>
</reference>
<dbReference type="InterPro" id="IPR005467">
    <property type="entry name" value="His_kinase_dom"/>
</dbReference>
<dbReference type="SMART" id="SM00388">
    <property type="entry name" value="HisKA"/>
    <property type="match status" value="1"/>
</dbReference>
<dbReference type="Gene3D" id="3.30.565.10">
    <property type="entry name" value="Histidine kinase-like ATPase, C-terminal domain"/>
    <property type="match status" value="1"/>
</dbReference>
<dbReference type="InterPro" id="IPR041664">
    <property type="entry name" value="AAA_16"/>
</dbReference>
<dbReference type="SUPFAM" id="SSF47384">
    <property type="entry name" value="Homodimeric domain of signal transducing histidine kinase"/>
    <property type="match status" value="1"/>
</dbReference>
<dbReference type="OrthoDB" id="9801841at2"/>
<dbReference type="InterPro" id="IPR011009">
    <property type="entry name" value="Kinase-like_dom_sf"/>
</dbReference>
<dbReference type="SUPFAM" id="SSF55874">
    <property type="entry name" value="ATPase domain of HSP90 chaperone/DNA topoisomerase II/histidine kinase"/>
    <property type="match status" value="1"/>
</dbReference>
<evidence type="ECO:0000256" key="4">
    <source>
        <dbReference type="ARBA" id="ARBA00023012"/>
    </source>
</evidence>
<dbReference type="PROSITE" id="PS50109">
    <property type="entry name" value="HIS_KIN"/>
    <property type="match status" value="1"/>
</dbReference>
<dbReference type="PANTHER" id="PTHR43642:SF1">
    <property type="entry name" value="HYBRID SIGNAL TRANSDUCTION HISTIDINE KINASE G"/>
    <property type="match status" value="1"/>
</dbReference>
<comment type="catalytic activity">
    <reaction evidence="1">
        <text>ATP + protein L-histidine = ADP + protein N-phospho-L-histidine.</text>
        <dbReference type="EC" id="2.7.13.3"/>
    </reaction>
</comment>
<keyword evidence="3" id="KW-0597">Phosphoprotein</keyword>
<dbReference type="InterPro" id="IPR003594">
    <property type="entry name" value="HATPase_dom"/>
</dbReference>
<dbReference type="Pfam" id="PF02518">
    <property type="entry name" value="HATPase_c"/>
    <property type="match status" value="1"/>
</dbReference>
<name>A0A090ALH4_9GAMM</name>
<dbReference type="Proteomes" id="UP000031623">
    <property type="component" value="Chromosome"/>
</dbReference>
<dbReference type="GO" id="GO:0000155">
    <property type="term" value="F:phosphorelay sensor kinase activity"/>
    <property type="evidence" value="ECO:0007669"/>
    <property type="project" value="InterPro"/>
</dbReference>
<dbReference type="InterPro" id="IPR053159">
    <property type="entry name" value="Hybrid_Histidine_Kinase"/>
</dbReference>
<keyword evidence="4" id="KW-0902">Two-component regulatory system</keyword>
<evidence type="ECO:0000313" key="7">
    <source>
        <dbReference type="EMBL" id="BAP56672.1"/>
    </source>
</evidence>
<dbReference type="InterPro" id="IPR027417">
    <property type="entry name" value="P-loop_NTPase"/>
</dbReference>
<dbReference type="PROSITE" id="PS50011">
    <property type="entry name" value="PROTEIN_KINASE_DOM"/>
    <property type="match status" value="1"/>
</dbReference>
<dbReference type="InterPro" id="IPR003018">
    <property type="entry name" value="GAF"/>
</dbReference>
<feature type="domain" description="Protein kinase" evidence="5">
    <location>
        <begin position="7"/>
        <end position="270"/>
    </location>
</feature>
<dbReference type="Gene3D" id="1.10.287.130">
    <property type="match status" value="1"/>
</dbReference>
<proteinExistence type="predicted"/>
<dbReference type="Pfam" id="PF13191">
    <property type="entry name" value="AAA_16"/>
    <property type="match status" value="1"/>
</dbReference>
<dbReference type="CDD" id="cd16922">
    <property type="entry name" value="HATPase_EvgS-ArcB-TorS-like"/>
    <property type="match status" value="1"/>
</dbReference>
<dbReference type="InterPro" id="IPR004358">
    <property type="entry name" value="Sig_transdc_His_kin-like_C"/>
</dbReference>
<evidence type="ECO:0000256" key="3">
    <source>
        <dbReference type="ARBA" id="ARBA00022553"/>
    </source>
</evidence>
<dbReference type="SMART" id="SM00387">
    <property type="entry name" value="HATPase_c"/>
    <property type="match status" value="1"/>
</dbReference>
<dbReference type="Gene3D" id="3.30.450.40">
    <property type="match status" value="1"/>
</dbReference>
<accession>A0A090ALH4</accession>
<dbReference type="STRING" id="40754.THII_2375"/>
<dbReference type="InterPro" id="IPR000719">
    <property type="entry name" value="Prot_kinase_dom"/>
</dbReference>
<sequence>MLKLAGYTVTDQIDENFEMLMYRGYRTDNKQWVIIKMLKTQLVNPKLVARWHDEYELNRQLSYPGIVQVYDLQPHHHTWVLIMEDIQGVLLKNRIAIESVNLTTFLPMAIQLVNTLAYLHDYPIIYKNMTPANIFVNLSTGQVKITNFSLSSRWQQEYQLINPHAQFEEILTYLAPEQTGRVNRVIDYRTDFYLLGLVFYEMLVGHPPFKSGHAPELIDWHITKQPVLPSSLNANIPMTISNIIMKLLAKSAEDRYQSAGGLNADLQICLQQWQASNQIQPLMLGQFDIAPQLLISQKLYGRTTELNTLLPVLKRNRNREHFSPEIVLISGPVGIGKSALVKEIGPLLTQPRGYFIQGKFEPAQYPTPRSALVQAVTHLILQWLTESEVKQDDWRNKLLAALAPNAQLIIELVPALEKLIGKQPSVPIVGATAARNRFNWTWLKFIQVLCQSAHPLVIFLDDLQWADIATFELIELIITAQEINNLFFIGAYQEDEVNHNHPLMAMLNRLPKTVIVNHLTLTSLNFAAITEWLMATLSHDSEKIKPLAEWIRQQTQGNPLVIQQLLKSLAEENYLQLSLPENNSDQEAVLLPKRGYWDWDLTRMISDSSPLNRIELITERIKKLPPATQHLLCLAAAIGNQFDLEQLALIDEKSIANTYQHLLPALKVGLVIKYQFPPTLNLPAFTPQFAFYHDSIQQAAYAASKMNKPALHLRIGRLWLANIANEERINPIFAIVEHLNTGRSLLVEPQEILELARLNLAAGKKAKTTLAYVAAQSYLTAGMACITAENWREHKPLALDLYKTSAEVESLNGNVETTKILIQVMLAQTKTVLEQIEVYNGLLTQYLDQNQPDFAITVGFQALQQLQMELPQHDLQAALDQELFAIEQYWRDKALITLLDGPAMTHPEKQAAIVLLSYMATAALASQPTLFNFIHVKVVHLSLKYGQVAQSALSYAYYGLLLVQVTKNYQRGYELAHFALKLSQKFNDWLPQAQIYLILENLLPWVKSIKTIKMINQEGQQASLAVGDFQSLGHFLVDAILIHFSQGEPLNLLEEKITYSLSLSQEIHQSPATDIIGGYQLLVSNLLGKTENQLVFAQDTLTEEHYLTTCQQNTNRLALGIYQIFKAKILYLYGQFSEALVCSLRAEEHLSLISNPMVLGNYYCYRSLILLALFKQATSEEQQQYQTQIATHQQQLKICADACPDNFQHQYELVAAETARLFANPLAAMDLYDSAIHWAITHEFIIEAALANELAAQFWLKRDKAAFAQLYLTKAYDHYQHWGAKYKVENLLAHYPTRLINTDISNLNTSTETTPSQTPTSPVQEITPAIASSTALGKESTLNLMQIMEASQAISEEIRQSHLIKKIMQIVVEQAGAEQGWLILKKNTIQSQVSSGESSINNLLKIDSEIANQPEVQPEPEKNGELFIEAYATLKKVQLLKPIRLKSIDRNGHARRALSRKIITHVAQTQMPIVLNEASHYRLFTHDFQQLPQPPLSVLAMPILKSKQLIGIFYLENNLSHNAFTSERLTVLKLLATQIAISIENALFYTQLEQARFAEIQSRHLAEQACHEAEIASRAKTTFLTNMSHELRTPLNAILGYSEIIQEEAEEFGYEGILPDLERIQTAGIQLLGIISDILDISKIEADKMELNLTEFSVTQLVEDMVTTIQLMVETEGNTLKIQYDPDLGTLYADYHKVGQILLNLLNNASKFTRQGTITLTVTHETLFQIQPTAAEDDIQLIESEWIFFQITDTGIGIPPERIDSIFEAFTQADNSPTREYGGTGLGLTISDRLCRAMGGYITVNSEVGKGSTFTVQLPTRVTLSH</sequence>
<dbReference type="PANTHER" id="PTHR43642">
    <property type="entry name" value="HYBRID SIGNAL TRANSDUCTION HISTIDINE KINASE G"/>
    <property type="match status" value="1"/>
</dbReference>
<dbReference type="PRINTS" id="PR00344">
    <property type="entry name" value="BCTRLSENSOR"/>
</dbReference>